<reference evidence="2 3" key="1">
    <citation type="submission" date="2013-04" db="EMBL/GenBank/DDBJ databases">
        <title>The Genome Sequence of Treponema vincentii F0403.</title>
        <authorList>
            <consortium name="The Broad Institute Genomics Platform"/>
            <person name="Earl A."/>
            <person name="Ward D."/>
            <person name="Feldgarden M."/>
            <person name="Gevers D."/>
            <person name="Leonetti C."/>
            <person name="Izard J."/>
            <person name="Walker B."/>
            <person name="Young S."/>
            <person name="Zeng Q."/>
            <person name="Gargeya S."/>
            <person name="Fitzgerald M."/>
            <person name="Haas B."/>
            <person name="Abouelleil A."/>
            <person name="Allen A.W."/>
            <person name="Alvarado L."/>
            <person name="Arachchi H.M."/>
            <person name="Berlin A.M."/>
            <person name="Chapman S.B."/>
            <person name="Gainer-Dewar J."/>
            <person name="Goldberg J."/>
            <person name="Griggs A."/>
            <person name="Gujja S."/>
            <person name="Hansen M."/>
            <person name="Howarth C."/>
            <person name="Imamovic A."/>
            <person name="Ireland A."/>
            <person name="Larimer J."/>
            <person name="McCowan C."/>
            <person name="Murphy C."/>
            <person name="Pearson M."/>
            <person name="Poon T.W."/>
            <person name="Priest M."/>
            <person name="Roberts A."/>
            <person name="Saif S."/>
            <person name="Shea T."/>
            <person name="Sisk P."/>
            <person name="Sykes S."/>
            <person name="Wortman J."/>
            <person name="Nusbaum C."/>
            <person name="Birren B."/>
        </authorList>
    </citation>
    <scope>NUCLEOTIDE SEQUENCE [LARGE SCALE GENOMIC DNA]</scope>
    <source>
        <strain evidence="2 3">F0403</strain>
    </source>
</reference>
<dbReference type="AlphaFoldDB" id="S3MFG0"/>
<keyword evidence="3" id="KW-1185">Reference proteome</keyword>
<dbReference type="Proteomes" id="UP000014605">
    <property type="component" value="Unassembled WGS sequence"/>
</dbReference>
<dbReference type="EMBL" id="ATFC01000001">
    <property type="protein sequence ID" value="EPF47799.1"/>
    <property type="molecule type" value="Genomic_DNA"/>
</dbReference>
<protein>
    <recommendedName>
        <fullName evidence="4">HI1409 family phage-associated protein</fullName>
    </recommendedName>
</protein>
<sequence length="527" mass="58286">MGWLGRLTGKAGSTTERKNTHGLTEQRATPVANSNRDLWSGGLVAGLTPEKLASLLDTVRRGDVPAEYLEIAGELEERDAHYRSVLSTRKHAVEGLELYVQAESDDKESLAIADAVSEDIAQHADCMDLIKNTLDALGKGFSVNEIIWETSGSRWKPQTFYFRDPRWFAYDKETGVLSLRDPYGMELHPLEPYKFIVHEPNLLSGKQITSGLSFTALFYWLIKTYDVSSWAAFADRFGYPVRIGKYGRKATKEDIATLKRAVAAIGADVGAVIPDSMLIDIIESKTTASNATVYQDIAEWVDKQLSKLVLGQTASAEGTPGKLGDSQDQQTVRQDILKADVRQLEQTLNRDLVIPYVNFNFGEQERYPKLCIKYVEPKNVQLIVDSVTKLVPLGLKVKAQEIHALLGLSAPEKDDEILTAPNPYQTELNTHGALSGSIALNASDVSSYTSDDDELPEENEQDFIAITDDIAAVLEQAADKATDFTSFEAELEKLVTGWDPAKIARTMAIAFFKARAEGDAHFDKEDE</sequence>
<gene>
    <name evidence="2" type="ORF">HMPREF1222_00058</name>
</gene>
<evidence type="ECO:0000313" key="3">
    <source>
        <dbReference type="Proteomes" id="UP000014605"/>
    </source>
</evidence>
<dbReference type="PATRIC" id="fig|1125702.3.peg.58"/>
<evidence type="ECO:0000256" key="1">
    <source>
        <dbReference type="SAM" id="MobiDB-lite"/>
    </source>
</evidence>
<organism evidence="2 3">
    <name type="scientific">Treponema vincentii F0403</name>
    <dbReference type="NCBI Taxonomy" id="1125702"/>
    <lineage>
        <taxon>Bacteria</taxon>
        <taxon>Pseudomonadati</taxon>
        <taxon>Spirochaetota</taxon>
        <taxon>Spirochaetia</taxon>
        <taxon>Spirochaetales</taxon>
        <taxon>Treponemataceae</taxon>
        <taxon>Treponema</taxon>
    </lineage>
</organism>
<dbReference type="HOGENOM" id="CLU_036594_0_1_12"/>
<name>S3MFG0_9SPIR</name>
<evidence type="ECO:0008006" key="4">
    <source>
        <dbReference type="Google" id="ProtNLM"/>
    </source>
</evidence>
<dbReference type="InterPro" id="IPR009279">
    <property type="entry name" value="Portal_Mu"/>
</dbReference>
<feature type="region of interest" description="Disordered" evidence="1">
    <location>
        <begin position="1"/>
        <end position="28"/>
    </location>
</feature>
<evidence type="ECO:0000313" key="2">
    <source>
        <dbReference type="EMBL" id="EPF47799.1"/>
    </source>
</evidence>
<dbReference type="RefSeq" id="WP_016517706.1">
    <property type="nucleotide sequence ID" value="NZ_KE332512.1"/>
</dbReference>
<accession>S3MFG0</accession>
<proteinExistence type="predicted"/>
<dbReference type="Pfam" id="PF06074">
    <property type="entry name" value="Portal_Mu"/>
    <property type="match status" value="1"/>
</dbReference>
<dbReference type="GeneID" id="301460276"/>
<comment type="caution">
    <text evidence="2">The sequence shown here is derived from an EMBL/GenBank/DDBJ whole genome shotgun (WGS) entry which is preliminary data.</text>
</comment>